<dbReference type="InterPro" id="IPR004072">
    <property type="entry name" value="Vmron_rcpt_1"/>
</dbReference>
<keyword evidence="7 11" id="KW-0297">G-protein coupled receptor</keyword>
<dbReference type="Pfam" id="PF03402">
    <property type="entry name" value="V1R"/>
    <property type="match status" value="1"/>
</dbReference>
<dbReference type="Proteomes" id="UP000662637">
    <property type="component" value="Unassembled WGS sequence"/>
</dbReference>
<keyword evidence="9 11" id="KW-0675">Receptor</keyword>
<evidence type="ECO:0000256" key="7">
    <source>
        <dbReference type="ARBA" id="ARBA00023040"/>
    </source>
</evidence>
<accession>A0A5E4DCB7</accession>
<keyword evidence="3 11" id="KW-1003">Cell membrane</keyword>
<keyword evidence="5" id="KW-0812">Transmembrane</keyword>
<dbReference type="EMBL" id="WJEC01006951">
    <property type="protein sequence ID" value="KAF7470822.1"/>
    <property type="molecule type" value="Genomic_DNA"/>
</dbReference>
<evidence type="ECO:0000256" key="9">
    <source>
        <dbReference type="ARBA" id="ARBA00023170"/>
    </source>
</evidence>
<reference evidence="12" key="2">
    <citation type="submission" date="2020-08" db="EMBL/GenBank/DDBJ databases">
        <authorList>
            <person name="Shumante A."/>
            <person name="Zimin A.V."/>
            <person name="Puiu D."/>
            <person name="Salzberg S.L."/>
        </authorList>
    </citation>
    <scope>NUCLEOTIDE SEQUENCE</scope>
    <source>
        <strain evidence="12">WC2-LM</strain>
        <tissue evidence="12">Liver</tissue>
    </source>
</reference>
<comment type="subcellular location">
    <subcellularLocation>
        <location evidence="1 11">Cell membrane</location>
        <topology evidence="1 11">Multi-pass membrane protein</topology>
    </subcellularLocation>
</comment>
<evidence type="ECO:0000256" key="10">
    <source>
        <dbReference type="ARBA" id="ARBA00023224"/>
    </source>
</evidence>
<dbReference type="AlphaFoldDB" id="A0A5E4DCB7"/>
<evidence type="ECO:0000256" key="2">
    <source>
        <dbReference type="ARBA" id="ARBA00010663"/>
    </source>
</evidence>
<evidence type="ECO:0000256" key="5">
    <source>
        <dbReference type="ARBA" id="ARBA00022692"/>
    </source>
</evidence>
<dbReference type="GO" id="GO:0016503">
    <property type="term" value="F:pheromone receptor activity"/>
    <property type="evidence" value="ECO:0007669"/>
    <property type="project" value="InterPro"/>
</dbReference>
<keyword evidence="8" id="KW-0472">Membrane</keyword>
<comment type="similarity">
    <text evidence="2 11">Belongs to the G-protein coupled receptor 1 family.</text>
</comment>
<dbReference type="GO" id="GO:0019236">
    <property type="term" value="P:response to pheromone"/>
    <property type="evidence" value="ECO:0007669"/>
    <property type="project" value="UniProtKB-KW"/>
</dbReference>
<keyword evidence="6" id="KW-1133">Transmembrane helix</keyword>
<name>A0A5E4DCB7_MARMO</name>
<dbReference type="Proteomes" id="UP000335636">
    <property type="component" value="Unassembled WGS sequence"/>
</dbReference>
<evidence type="ECO:0000256" key="11">
    <source>
        <dbReference type="RuleBase" id="RU364061"/>
    </source>
</evidence>
<gene>
    <name evidence="12" type="ORF">GHT09_017875</name>
    <name evidence="13" type="ORF">MONAX_5E030004</name>
</gene>
<evidence type="ECO:0000313" key="13">
    <source>
        <dbReference type="EMBL" id="VTJ90439.1"/>
    </source>
</evidence>
<protein>
    <recommendedName>
        <fullName evidence="11">Vomeronasal type-1 receptor</fullName>
    </recommendedName>
</protein>
<evidence type="ECO:0000313" key="14">
    <source>
        <dbReference type="Proteomes" id="UP000335636"/>
    </source>
</evidence>
<keyword evidence="14" id="KW-1185">Reference proteome</keyword>
<evidence type="ECO:0000256" key="8">
    <source>
        <dbReference type="ARBA" id="ARBA00023136"/>
    </source>
</evidence>
<evidence type="ECO:0000256" key="1">
    <source>
        <dbReference type="ARBA" id="ARBA00004651"/>
    </source>
</evidence>
<dbReference type="EMBL" id="CABDUW010004509">
    <property type="protein sequence ID" value="VTJ90439.1"/>
    <property type="molecule type" value="Genomic_DNA"/>
</dbReference>
<proteinExistence type="inferred from homology"/>
<evidence type="ECO:0000256" key="3">
    <source>
        <dbReference type="ARBA" id="ARBA00022475"/>
    </source>
</evidence>
<dbReference type="GO" id="GO:0005886">
    <property type="term" value="C:plasma membrane"/>
    <property type="evidence" value="ECO:0007669"/>
    <property type="project" value="UniProtKB-SubCell"/>
</dbReference>
<sequence>MSITRDQLLCRVPTLNAMQPGLLFINSHCSFLLRYRGVFLLLTSPEHRATGSILQLLHCFATLDCADSALSLLISGMRRNDPVLGSIHNVVASGSSMLSPLVLLRADMQILNIVGAQ</sequence>
<reference evidence="13 14" key="1">
    <citation type="submission" date="2019-04" db="EMBL/GenBank/DDBJ databases">
        <authorList>
            <person name="Alioto T."/>
            <person name="Alioto T."/>
        </authorList>
    </citation>
    <scope>NUCLEOTIDE SEQUENCE [LARGE SCALE GENOMIC DNA]</scope>
</reference>
<organism evidence="13 14">
    <name type="scientific">Marmota monax</name>
    <name type="common">Woodchuck</name>
    <dbReference type="NCBI Taxonomy" id="9995"/>
    <lineage>
        <taxon>Eukaryota</taxon>
        <taxon>Metazoa</taxon>
        <taxon>Chordata</taxon>
        <taxon>Craniata</taxon>
        <taxon>Vertebrata</taxon>
        <taxon>Euteleostomi</taxon>
        <taxon>Mammalia</taxon>
        <taxon>Eutheria</taxon>
        <taxon>Euarchontoglires</taxon>
        <taxon>Glires</taxon>
        <taxon>Rodentia</taxon>
        <taxon>Sciuromorpha</taxon>
        <taxon>Sciuridae</taxon>
        <taxon>Xerinae</taxon>
        <taxon>Marmotini</taxon>
        <taxon>Marmota</taxon>
    </lineage>
</organism>
<evidence type="ECO:0000256" key="4">
    <source>
        <dbReference type="ARBA" id="ARBA00022507"/>
    </source>
</evidence>
<keyword evidence="10 11" id="KW-0807">Transducer</keyword>
<evidence type="ECO:0000313" key="12">
    <source>
        <dbReference type="EMBL" id="KAF7470822.1"/>
    </source>
</evidence>
<keyword evidence="4 11" id="KW-0589">Pheromone response</keyword>
<evidence type="ECO:0000256" key="6">
    <source>
        <dbReference type="ARBA" id="ARBA00022989"/>
    </source>
</evidence>